<dbReference type="KEGG" id="xca:xcc-b100_3287"/>
<dbReference type="EMBL" id="AM920689">
    <property type="protein sequence ID" value="CAP52652.1"/>
    <property type="molecule type" value="Genomic_DNA"/>
</dbReference>
<dbReference type="HOGENOM" id="CLU_065362_0_0_6"/>
<proteinExistence type="predicted"/>
<organism evidence="2 3">
    <name type="scientific">Xanthomonas campestris pv. campestris (strain B100)</name>
    <dbReference type="NCBI Taxonomy" id="509169"/>
    <lineage>
        <taxon>Bacteria</taxon>
        <taxon>Pseudomonadati</taxon>
        <taxon>Pseudomonadota</taxon>
        <taxon>Gammaproteobacteria</taxon>
        <taxon>Lysobacterales</taxon>
        <taxon>Lysobacteraceae</taxon>
        <taxon>Xanthomonas</taxon>
    </lineage>
</organism>
<dbReference type="Proteomes" id="UP000001188">
    <property type="component" value="Chromosome"/>
</dbReference>
<evidence type="ECO:0000313" key="3">
    <source>
        <dbReference type="Proteomes" id="UP000001188"/>
    </source>
</evidence>
<evidence type="ECO:0000313" key="2">
    <source>
        <dbReference type="EMBL" id="CAP52652.1"/>
    </source>
</evidence>
<reference evidence="2 3" key="1">
    <citation type="journal article" date="2008" name="J. Biotechnol.">
        <title>The genome of Xanthomonas campestris pv. campestris B100 and its use for the reconstruction of metabolic pathways involved in xanthan biosynthesis.</title>
        <authorList>
            <person name="Vorholter F.J."/>
            <person name="Schneiker S."/>
            <person name="Goesmann A."/>
            <person name="Krause L."/>
            <person name="Bekel T."/>
            <person name="Kaiser O."/>
            <person name="Linke B."/>
            <person name="Patschkowski T."/>
            <person name="Ruckert C."/>
            <person name="Schmid J."/>
            <person name="Sidhu V.K."/>
            <person name="Sieber V."/>
            <person name="Tauch A."/>
            <person name="Watt S.A."/>
            <person name="Weisshaar B."/>
            <person name="Becker A."/>
            <person name="Niehaus K."/>
            <person name="Puhler A."/>
        </authorList>
    </citation>
    <scope>NUCLEOTIDE SEQUENCE [LARGE SCALE GENOMIC DNA]</scope>
    <source>
        <strain evidence="2 3">B100</strain>
    </source>
</reference>
<dbReference type="AlphaFoldDB" id="B0RYD2"/>
<accession>B0RYD2</accession>
<feature type="region of interest" description="Disordered" evidence="1">
    <location>
        <begin position="334"/>
        <end position="357"/>
    </location>
</feature>
<gene>
    <name evidence="2" type="ORF">XCCB100_3287</name>
</gene>
<evidence type="ECO:0000256" key="1">
    <source>
        <dbReference type="SAM" id="MobiDB-lite"/>
    </source>
</evidence>
<name>B0RYD2_XANCB</name>
<protein>
    <submittedName>
        <fullName evidence="2">Secreted protein</fullName>
    </submittedName>
</protein>
<sequence length="357" mass="38438">MPTRWRGCLLQGSFRLHDESAAEPFSPSTSCLTAYPHAATVRSTGSLRSRMPVKKLTHCIVAVALVPIMTLGCARLSTGDAAAKPLHTAGGASSFPRASAMSPSPWVPFKLERQMGAVCVDRMQSQGSSPAPLLRDGFCKGPAPAHIVRALLALPASAVDASPQAREASLRDAVYVAAPGLGRRADFTVAAGDLTIRSFESAEPDKTVYVVWSVKCGPGEAGLACQSGKGRKAYRLGKDGTAHDVSALVFPPVPSLSAQDIARQNDHGGSELFLFDDKLPVASTMRWLMEFDPDQPLASDDPKRVGSYAHFGFLRWTGERFELVERVPRAQWPCRQQRTGQPACSDYPDGEDRFISE</sequence>